<sequence>MDQLNRTSLCSVECTLPACCSSDLVHYLMMCLQTAVFSAEPEVTT</sequence>
<accession>A0A0E9VQG1</accession>
<proteinExistence type="predicted"/>
<name>A0A0E9VQG1_ANGAN</name>
<protein>
    <submittedName>
        <fullName evidence="1">Uncharacterized protein</fullName>
    </submittedName>
</protein>
<reference evidence="1" key="1">
    <citation type="submission" date="2014-11" db="EMBL/GenBank/DDBJ databases">
        <authorList>
            <person name="Amaro Gonzalez C."/>
        </authorList>
    </citation>
    <scope>NUCLEOTIDE SEQUENCE</scope>
</reference>
<evidence type="ECO:0000313" key="1">
    <source>
        <dbReference type="EMBL" id="JAH79635.1"/>
    </source>
</evidence>
<dbReference type="AlphaFoldDB" id="A0A0E9VQG1"/>
<dbReference type="EMBL" id="GBXM01028942">
    <property type="protein sequence ID" value="JAH79635.1"/>
    <property type="molecule type" value="Transcribed_RNA"/>
</dbReference>
<reference evidence="1" key="2">
    <citation type="journal article" date="2015" name="Fish Shellfish Immunol.">
        <title>Early steps in the European eel (Anguilla anguilla)-Vibrio vulnificus interaction in the gills: Role of the RtxA13 toxin.</title>
        <authorList>
            <person name="Callol A."/>
            <person name="Pajuelo D."/>
            <person name="Ebbesson L."/>
            <person name="Teles M."/>
            <person name="MacKenzie S."/>
            <person name="Amaro C."/>
        </authorList>
    </citation>
    <scope>NUCLEOTIDE SEQUENCE</scope>
</reference>
<organism evidence="1">
    <name type="scientific">Anguilla anguilla</name>
    <name type="common">European freshwater eel</name>
    <name type="synonym">Muraena anguilla</name>
    <dbReference type="NCBI Taxonomy" id="7936"/>
    <lineage>
        <taxon>Eukaryota</taxon>
        <taxon>Metazoa</taxon>
        <taxon>Chordata</taxon>
        <taxon>Craniata</taxon>
        <taxon>Vertebrata</taxon>
        <taxon>Euteleostomi</taxon>
        <taxon>Actinopterygii</taxon>
        <taxon>Neopterygii</taxon>
        <taxon>Teleostei</taxon>
        <taxon>Anguilliformes</taxon>
        <taxon>Anguillidae</taxon>
        <taxon>Anguilla</taxon>
    </lineage>
</organism>